<evidence type="ECO:0000259" key="7">
    <source>
        <dbReference type="PROSITE" id="PS50250"/>
    </source>
</evidence>
<dbReference type="SMART" id="SM00088">
    <property type="entry name" value="PINT"/>
    <property type="match status" value="1"/>
</dbReference>
<proteinExistence type="inferred from homology"/>
<name>A0AAJ6QR11_9ACAR</name>
<dbReference type="GO" id="GO:0003743">
    <property type="term" value="F:translation initiation factor activity"/>
    <property type="evidence" value="ECO:0007669"/>
    <property type="project" value="UniProtKB-UniRule"/>
</dbReference>
<keyword evidence="8" id="KW-1185">Reference proteome</keyword>
<accession>A0AAJ6QR11</accession>
<dbReference type="CTD" id="3646"/>
<evidence type="ECO:0000256" key="1">
    <source>
        <dbReference type="ARBA" id="ARBA00022490"/>
    </source>
</evidence>
<comment type="similarity">
    <text evidence="5 6">Belongs to the eIF-3 subunit E family.</text>
</comment>
<dbReference type="CDD" id="cd21378">
    <property type="entry name" value="eIF3E"/>
    <property type="match status" value="1"/>
</dbReference>
<dbReference type="KEGG" id="goe:100906584"/>
<keyword evidence="1 5" id="KW-0963">Cytoplasm</keyword>
<comment type="subunit">
    <text evidence="4">Component of the eukaryotic translation initiation factor 3 (eIF-3) complex. The eIF-3 complex interacts with pix. Interacts with mxt.</text>
</comment>
<sequence length="440" mass="51074">MAEYDLIKTVSQYFDYHLVNPFLEFIATKTVYDPDEVNRARLQLLERTDMVDYTIDLYKNLLPSKLEEAKKDLMKRRSEVVAVFHEISEKCNGIMDAIGDDATKEYIGSCRDGKQLMEWIINKYPGVSASSADDLYMLAKHYYSCGQYEHASGLLVAHRLVISQSDKNYLNNLWGKLASNILSQDWKSALAEVTNLKEYIEGTGFNCPLKSLQQRTWLIHWSLYVYFNHPQGRDFIIDLFLYQPPYLNAIQTMCPHILRYLTAAVVCNRGKATAFRELVKVIQQENYQYSDPITEFVQCLYVNFDFDGAQKKLRECETVIQNDFFLTACLEDFRENARLLIFETFCRIHECVSIDMLAERLNMEKAEAEVWIVNLIRGARLPAKIDYKLGHVVMGQQATEPYQTLVDKTQDLVLRTQFQVQNLQLKSAQSNPDRVQWSNV</sequence>
<dbReference type="RefSeq" id="XP_003741003.1">
    <property type="nucleotide sequence ID" value="XM_003740955.2"/>
</dbReference>
<evidence type="ECO:0000313" key="8">
    <source>
        <dbReference type="Proteomes" id="UP000694867"/>
    </source>
</evidence>
<dbReference type="SMART" id="SM01186">
    <property type="entry name" value="eIF3_N"/>
    <property type="match status" value="1"/>
</dbReference>
<dbReference type="InterPro" id="IPR000717">
    <property type="entry name" value="PCI_dom"/>
</dbReference>
<gene>
    <name evidence="9" type="primary">LOC100906584</name>
</gene>
<reference evidence="9" key="1">
    <citation type="submission" date="2025-08" db="UniProtKB">
        <authorList>
            <consortium name="RefSeq"/>
        </authorList>
    </citation>
    <scope>IDENTIFICATION</scope>
</reference>
<dbReference type="GO" id="GO:0001732">
    <property type="term" value="P:formation of cytoplasmic translation initiation complex"/>
    <property type="evidence" value="ECO:0007669"/>
    <property type="project" value="UniProtKB-UniRule"/>
</dbReference>
<dbReference type="InterPro" id="IPR016650">
    <property type="entry name" value="eIF3e"/>
</dbReference>
<dbReference type="InterPro" id="IPR019010">
    <property type="entry name" value="eIF3e_N"/>
</dbReference>
<evidence type="ECO:0000256" key="2">
    <source>
        <dbReference type="ARBA" id="ARBA00022540"/>
    </source>
</evidence>
<evidence type="ECO:0000313" key="9">
    <source>
        <dbReference type="RefSeq" id="XP_003741003.1"/>
    </source>
</evidence>
<dbReference type="Pfam" id="PF09440">
    <property type="entry name" value="eIF3_N"/>
    <property type="match status" value="1"/>
</dbReference>
<dbReference type="GO" id="GO:0033290">
    <property type="term" value="C:eukaryotic 48S preinitiation complex"/>
    <property type="evidence" value="ECO:0007669"/>
    <property type="project" value="UniProtKB-UniRule"/>
</dbReference>
<dbReference type="GO" id="GO:0016282">
    <property type="term" value="C:eukaryotic 43S preinitiation complex"/>
    <property type="evidence" value="ECO:0007669"/>
    <property type="project" value="UniProtKB-UniRule"/>
</dbReference>
<evidence type="ECO:0000256" key="6">
    <source>
        <dbReference type="PIRNR" id="PIRNR016255"/>
    </source>
</evidence>
<comment type="subcellular location">
    <subcellularLocation>
        <location evidence="5 6">Cytoplasm</location>
    </subcellularLocation>
</comment>
<organism evidence="8 9">
    <name type="scientific">Galendromus occidentalis</name>
    <name type="common">western predatory mite</name>
    <dbReference type="NCBI Taxonomy" id="34638"/>
    <lineage>
        <taxon>Eukaryota</taxon>
        <taxon>Metazoa</taxon>
        <taxon>Ecdysozoa</taxon>
        <taxon>Arthropoda</taxon>
        <taxon>Chelicerata</taxon>
        <taxon>Arachnida</taxon>
        <taxon>Acari</taxon>
        <taxon>Parasitiformes</taxon>
        <taxon>Mesostigmata</taxon>
        <taxon>Gamasina</taxon>
        <taxon>Phytoseioidea</taxon>
        <taxon>Phytoseiidae</taxon>
        <taxon>Typhlodrominae</taxon>
        <taxon>Galendromus</taxon>
    </lineage>
</organism>
<dbReference type="PANTHER" id="PTHR10317">
    <property type="entry name" value="EUKARYOTIC TRANSLATION INITIATION FACTOR 3 SUBUNIT E"/>
    <property type="match status" value="1"/>
</dbReference>
<evidence type="ECO:0000256" key="4">
    <source>
        <dbReference type="ARBA" id="ARBA00047068"/>
    </source>
</evidence>
<dbReference type="AlphaFoldDB" id="A0AAJ6QR11"/>
<comment type="function">
    <text evidence="5">Component of the eukaryotic translation initiation factor 3 (eIF-3) complex, which is involved in protein synthesis of a specialized repertoire of mRNAs and, together with other initiation factors, stimulates binding of mRNA and methionyl-tRNAi to the 40S ribosome. The eIF-3 complex specifically targets and initiates translation of a subset of mRNAs involved in cell proliferation.</text>
</comment>
<evidence type="ECO:0000256" key="5">
    <source>
        <dbReference type="HAMAP-Rule" id="MF_03004"/>
    </source>
</evidence>
<dbReference type="Pfam" id="PF01399">
    <property type="entry name" value="PCI"/>
    <property type="match status" value="1"/>
</dbReference>
<dbReference type="InterPro" id="IPR036390">
    <property type="entry name" value="WH_DNA-bd_sf"/>
</dbReference>
<dbReference type="GO" id="GO:0071540">
    <property type="term" value="C:eukaryotic translation initiation factor 3 complex, eIF3e"/>
    <property type="evidence" value="ECO:0007669"/>
    <property type="project" value="UniProtKB-UniRule"/>
</dbReference>
<dbReference type="GeneID" id="100906584"/>
<dbReference type="SUPFAM" id="SSF46785">
    <property type="entry name" value="Winged helix' DNA-binding domain"/>
    <property type="match status" value="1"/>
</dbReference>
<keyword evidence="3 5" id="KW-0648">Protein biosynthesis</keyword>
<feature type="domain" description="PCI" evidence="7">
    <location>
        <begin position="228"/>
        <end position="399"/>
    </location>
</feature>
<keyword evidence="2 5" id="KW-0396">Initiation factor</keyword>
<dbReference type="Proteomes" id="UP000694867">
    <property type="component" value="Unplaced"/>
</dbReference>
<dbReference type="PIRSF" id="PIRSF016255">
    <property type="entry name" value="eIF3e_su6"/>
    <property type="match status" value="1"/>
</dbReference>
<dbReference type="HAMAP" id="MF_03004">
    <property type="entry name" value="eIF3e"/>
    <property type="match status" value="1"/>
</dbReference>
<evidence type="ECO:0000256" key="3">
    <source>
        <dbReference type="ARBA" id="ARBA00022917"/>
    </source>
</evidence>
<protein>
    <recommendedName>
        <fullName evidence="5 6">Eukaryotic translation initiation factor 3 subunit E</fullName>
        <shortName evidence="5">eIF3e</shortName>
    </recommendedName>
    <alternativeName>
        <fullName evidence="5">Eukaryotic translation initiation factor 3 subunit 6</fullName>
    </alternativeName>
</protein>
<dbReference type="PROSITE" id="PS50250">
    <property type="entry name" value="PCI"/>
    <property type="match status" value="1"/>
</dbReference>